<feature type="compositionally biased region" description="Polar residues" evidence="5">
    <location>
        <begin position="165"/>
        <end position="190"/>
    </location>
</feature>
<keyword evidence="2" id="KW-0964">Secreted</keyword>
<evidence type="ECO:0000256" key="7">
    <source>
        <dbReference type="SAM" id="SignalP"/>
    </source>
</evidence>
<feature type="region of interest" description="Disordered" evidence="5">
    <location>
        <begin position="1286"/>
        <end position="1503"/>
    </location>
</feature>
<evidence type="ECO:0000259" key="8">
    <source>
        <dbReference type="PROSITE" id="PS50847"/>
    </source>
</evidence>
<feature type="compositionally biased region" description="Polar residues" evidence="5">
    <location>
        <begin position="123"/>
        <end position="138"/>
    </location>
</feature>
<dbReference type="NCBIfam" id="TIGR01167">
    <property type="entry name" value="LPXTG_anchor"/>
    <property type="match status" value="1"/>
</dbReference>
<feature type="signal peptide" evidence="7">
    <location>
        <begin position="1"/>
        <end position="43"/>
    </location>
</feature>
<keyword evidence="4" id="KW-0572">Peptidoglycan-anchor</keyword>
<dbReference type="Pfam" id="PF00746">
    <property type="entry name" value="Gram_pos_anchor"/>
    <property type="match status" value="1"/>
</dbReference>
<evidence type="ECO:0000256" key="2">
    <source>
        <dbReference type="ARBA" id="ARBA00022525"/>
    </source>
</evidence>
<evidence type="ECO:0000256" key="3">
    <source>
        <dbReference type="ARBA" id="ARBA00022729"/>
    </source>
</evidence>
<dbReference type="Proteomes" id="UP001220377">
    <property type="component" value="Chromosome"/>
</dbReference>
<reference evidence="9 10" key="1">
    <citation type="submission" date="2023-02" db="EMBL/GenBank/DDBJ databases">
        <title>Genome sequence of Lacticaseibacillus sp. KACC 23028.</title>
        <authorList>
            <person name="Kim S."/>
            <person name="Heo J."/>
            <person name="Kwon S.-W."/>
        </authorList>
    </citation>
    <scope>NUCLEOTIDE SEQUENCE [LARGE SCALE GENOMIC DNA]</scope>
    <source>
        <strain evidence="9 10">KACC 23028</strain>
    </source>
</reference>
<evidence type="ECO:0000256" key="1">
    <source>
        <dbReference type="ARBA" id="ARBA00022512"/>
    </source>
</evidence>
<keyword evidence="3 7" id="KW-0732">Signal</keyword>
<sequence>MSNQNKLFQATLTDKRHYKMYKAGKRWLVAGISLLFAGALALAKPNDTAAATATTTDATTVTAQATDTNKTSDAKAKLVVAPSNATADTQDSAKSVKDDETATAKPDTVTMQEVSDKSADAQADQNDTEAVNDTQSEETNNTNQPATQPTDTATPTPKSPVANEAATSAELTKSTPDNNNETTSQDTTQTDLGAATADQIAAAKAQAKDAYLTTGKPQKITAADGDPADATASVTLSANNFGYQTGNSKSFTITFAMSNTHAGDVFTINLPADNMVAQYDSFNQLPSENGTSDYKQNDDGTRTIVNTFATNNSGITTQTIKFNLVGNDFAQKVDQAEVGTTTHQITWKVNKDPESSTSFTTTVTPKANLQPIKRESPTNSVAAILPKTDYVYEFDVNESDGVFDDGAPAKQVNSAINSGTTITIPVPTGFTLNAALTAQMNSDKDGTITQAGGAGSDITIVVPAGQGKQEYSEAPGYKLVGAYAVAQTETDQVLTAAGPATMVQKVNHGAETLNFTGQTWQDTLLGTKSTTTVATSWTYKGNSSNNSSILVLDADPTNDPATLLSYGFAYESPATTNQAKISMTIPDGFDATAVSVPVEGATPSQYLPGTTSYQYEMTLADGTVETGTVAAGGKATSTSGSAIRSIVFTPNTLAAGAKSDDMGTKGSFQVYGTLASHYDNNTPVKTGDKLTSFMSVDAPGTEPSTDPDKGIMQTVEVPFSSAHLFNYSPSKVPGQGNGYLSIYGAHPAFNQTTNQIFEPILYYVLPKSVTPTTVTGTQDAKVTRSVTPDGRVIVTIDYTGTGESVDLDIGTTENNRVNLVNNPDALSGHYQAQAYIYSPTTALAQTTKVEDPSLTGGHADAVIMSDGTVNLDIDQASSTYTATLAQGDDVVPVQQATLNNKSTNAATFQTNIVNTNGALSDVTTVLNLPTIGDNRNSQYTFDLDGPITVPTDLNTVDNSAIPANAQVTYSMTRTDFTTATTAGALTGFVTANQVASWKDVRSIKITLPSMPTDTSTGRITLKGTIEDMTGMENKTGRIESALYLQDVPVAVTSEVADASLKVIGTSTIKARVHYKDEDGADQYIAVPVYDQTYTDGTDTVKLTDFPATLPNTVTLPSNYELDPDATHFVEGSPAGTTSATAKNNTVVTGDYNGDWLQYELNPQLVHGKAQTTRQIVYAVDGGTASAPAPVIQTVNWNTTTNLVTGETISTPQQAYYTVVTPNLAGYTASQDYTPQLAVQAVAGMPTNAADVYIAYQFAAESDPQVRTQVTGDESGVNPEDYFDYTAKGEDPDTDPQVRTQVTGDEPSVTSDDYYDYTAKGEDPDTNPQVRTQIPGDTPSVTSEDYYDYTAKGEDPDTDPQIRTQIPGDTPSVTSEDYYDYTAKGEDPDTDPQIRTQIPGDTPSVTSEDYYDYTAKGEDPDTDPQVRTQVPDESPSVTPDKYYDNTIPPVGLPDTDGGLTDEQPTNNDDTTPNKELPDTFGGDTDSAQPSHGLPDTFGGSTDDRATQHESRNVALGNRNGKRVLTVAATPQNNQKAKDLPQTGDTQNTGLIALGLALLAGLMGLAGKRRREN</sequence>
<gene>
    <name evidence="9" type="ORF">PQ472_03080</name>
</gene>
<feature type="region of interest" description="Disordered" evidence="5">
    <location>
        <begin position="82"/>
        <end position="190"/>
    </location>
</feature>
<proteinExistence type="predicted"/>
<name>A0ABY7WST3_9LACO</name>
<dbReference type="Pfam" id="PF19258">
    <property type="entry name" value="KxYKxGKxW_sig"/>
    <property type="match status" value="1"/>
</dbReference>
<dbReference type="PROSITE" id="PS50847">
    <property type="entry name" value="GRAM_POS_ANCHORING"/>
    <property type="match status" value="1"/>
</dbReference>
<keyword evidence="10" id="KW-1185">Reference proteome</keyword>
<keyword evidence="6" id="KW-0472">Membrane</keyword>
<keyword evidence="1" id="KW-0134">Cell wall</keyword>
<accession>A0ABY7WST3</accession>
<feature type="transmembrane region" description="Helical" evidence="6">
    <location>
        <begin position="1548"/>
        <end position="1565"/>
    </location>
</feature>
<feature type="domain" description="Gram-positive cocci surface proteins LPxTG" evidence="8">
    <location>
        <begin position="1538"/>
        <end position="1571"/>
    </location>
</feature>
<organism evidence="9 10">
    <name type="scientific">Lacticaseibacillus pabuli</name>
    <dbReference type="NCBI Taxonomy" id="3025672"/>
    <lineage>
        <taxon>Bacteria</taxon>
        <taxon>Bacillati</taxon>
        <taxon>Bacillota</taxon>
        <taxon>Bacilli</taxon>
        <taxon>Lactobacillales</taxon>
        <taxon>Lactobacillaceae</taxon>
        <taxon>Lacticaseibacillus</taxon>
    </lineage>
</organism>
<evidence type="ECO:0000256" key="4">
    <source>
        <dbReference type="ARBA" id="ARBA00023088"/>
    </source>
</evidence>
<feature type="chain" id="PRO_5045780004" evidence="7">
    <location>
        <begin position="44"/>
        <end position="1571"/>
    </location>
</feature>
<evidence type="ECO:0000313" key="9">
    <source>
        <dbReference type="EMBL" id="WDF83234.1"/>
    </source>
</evidence>
<feature type="compositionally biased region" description="Polar residues" evidence="5">
    <location>
        <begin position="83"/>
        <end position="93"/>
    </location>
</feature>
<dbReference type="RefSeq" id="WP_274261253.1">
    <property type="nucleotide sequence ID" value="NZ_CP117884.1"/>
</dbReference>
<evidence type="ECO:0000256" key="5">
    <source>
        <dbReference type="SAM" id="MobiDB-lite"/>
    </source>
</evidence>
<dbReference type="InterPro" id="IPR019931">
    <property type="entry name" value="LPXTG_anchor"/>
</dbReference>
<evidence type="ECO:0000256" key="6">
    <source>
        <dbReference type="SAM" id="Phobius"/>
    </source>
</evidence>
<dbReference type="EMBL" id="CP117884">
    <property type="protein sequence ID" value="WDF83234.1"/>
    <property type="molecule type" value="Genomic_DNA"/>
</dbReference>
<keyword evidence="6" id="KW-1133">Transmembrane helix</keyword>
<evidence type="ECO:0000313" key="10">
    <source>
        <dbReference type="Proteomes" id="UP001220377"/>
    </source>
</evidence>
<dbReference type="NCBIfam" id="TIGR03715">
    <property type="entry name" value="KxYKxGKxW"/>
    <property type="match status" value="1"/>
</dbReference>
<protein>
    <submittedName>
        <fullName evidence="9">KxYKxGKxW signal peptide domain-containing protein</fullName>
    </submittedName>
</protein>
<feature type="compositionally biased region" description="Polar residues" evidence="5">
    <location>
        <begin position="1296"/>
        <end position="1310"/>
    </location>
</feature>
<keyword evidence="6" id="KW-0812">Transmembrane</keyword>
<feature type="compositionally biased region" description="Low complexity" evidence="5">
    <location>
        <begin position="139"/>
        <end position="156"/>
    </location>
</feature>
<dbReference type="Gene3D" id="2.60.40.4300">
    <property type="match status" value="1"/>
</dbReference>
<dbReference type="InterPro" id="IPR022263">
    <property type="entry name" value="KxYKxGKxW"/>
</dbReference>